<dbReference type="InterPro" id="IPR007487">
    <property type="entry name" value="ABC_transpt-TYRBP-like"/>
</dbReference>
<evidence type="ECO:0000313" key="1">
    <source>
        <dbReference type="EMBL" id="SFL07172.1"/>
    </source>
</evidence>
<dbReference type="EMBL" id="FOTI01000001">
    <property type="protein sequence ID" value="SFL07172.1"/>
    <property type="molecule type" value="Genomic_DNA"/>
</dbReference>
<gene>
    <name evidence="1" type="ORF">SAMN02983006_00063</name>
</gene>
<organism evidence="1 2">
    <name type="scientific">Halanaerobium salsuginis</name>
    <dbReference type="NCBI Taxonomy" id="29563"/>
    <lineage>
        <taxon>Bacteria</taxon>
        <taxon>Bacillati</taxon>
        <taxon>Bacillota</taxon>
        <taxon>Clostridia</taxon>
        <taxon>Halanaerobiales</taxon>
        <taxon>Halanaerobiaceae</taxon>
        <taxon>Halanaerobium</taxon>
    </lineage>
</organism>
<dbReference type="CDD" id="cd06325">
    <property type="entry name" value="PBP1_ABC_unchar_transporter"/>
    <property type="match status" value="1"/>
</dbReference>
<dbReference type="AlphaFoldDB" id="A0A1I4EN58"/>
<dbReference type="PANTHER" id="PTHR35271">
    <property type="entry name" value="ABC TRANSPORTER, SUBSTRATE-BINDING LIPOPROTEIN-RELATED"/>
    <property type="match status" value="1"/>
</dbReference>
<dbReference type="Pfam" id="PF04392">
    <property type="entry name" value="ABC_sub_bind"/>
    <property type="match status" value="1"/>
</dbReference>
<evidence type="ECO:0000313" key="2">
    <source>
        <dbReference type="Proteomes" id="UP000199006"/>
    </source>
</evidence>
<accession>A0A1I4EN58</accession>
<protein>
    <submittedName>
        <fullName evidence="1">Putative ABC transport system substrate-binding protein</fullName>
    </submittedName>
</protein>
<dbReference type="STRING" id="29563.SAMN02983006_00063"/>
<reference evidence="1 2" key="1">
    <citation type="submission" date="2016-10" db="EMBL/GenBank/DDBJ databases">
        <authorList>
            <person name="de Groot N.N."/>
        </authorList>
    </citation>
    <scope>NUCLEOTIDE SEQUENCE [LARGE SCALE GENOMIC DNA]</scope>
    <source>
        <strain evidence="1 2">ATCC 51327</strain>
    </source>
</reference>
<proteinExistence type="predicted"/>
<dbReference type="RefSeq" id="WP_089857902.1">
    <property type="nucleotide sequence ID" value="NZ_FOTI01000001.1"/>
</dbReference>
<dbReference type="OrthoDB" id="9776955at2"/>
<dbReference type="InterPro" id="IPR028082">
    <property type="entry name" value="Peripla_BP_I"/>
</dbReference>
<dbReference type="PROSITE" id="PS51257">
    <property type="entry name" value="PROKAR_LIPOPROTEIN"/>
    <property type="match status" value="1"/>
</dbReference>
<dbReference type="PANTHER" id="PTHR35271:SF1">
    <property type="entry name" value="ABC TRANSPORTER, SUBSTRATE-BINDING LIPOPROTEIN"/>
    <property type="match status" value="1"/>
</dbReference>
<name>A0A1I4EN58_9FIRM</name>
<sequence length="327" mass="34692">MKKSLTSTSLAIFITGCLLIILILSGVGKAADYEIAISQFVEHPSLDKARQGFIDQLAQLGYKKGENLTIDFQNAQADFATAQTIAQKIKQSQPDLVLAIATPSAQTAANIIKNTPILITAVTDPVAAGLAASLEEPGRNVSGTTDMNPVAKQLELIKEILPDIKNLGVLYNSGEVNSVVQIDLVKAKTKKMGINLVEATVSNSSEVSLAAASLVDKVAAIYVPTDNIIVSAMPTVLQIASAKKIPVFSSENNSVEQGAIATLGIDYYQLGRQTARMAVEVLKGKDPSGMAIQSSQDLKLYLNQKTAEKIGLAIPANILNEADQIFN</sequence>
<keyword evidence="2" id="KW-1185">Reference proteome</keyword>
<dbReference type="Proteomes" id="UP000199006">
    <property type="component" value="Unassembled WGS sequence"/>
</dbReference>
<dbReference type="Gene3D" id="3.40.50.2300">
    <property type="match status" value="2"/>
</dbReference>
<dbReference type="SUPFAM" id="SSF53822">
    <property type="entry name" value="Periplasmic binding protein-like I"/>
    <property type="match status" value="1"/>
</dbReference>